<organism evidence="9 10">
    <name type="scientific">Anopheles farauti</name>
    <dbReference type="NCBI Taxonomy" id="69004"/>
    <lineage>
        <taxon>Eukaryota</taxon>
        <taxon>Metazoa</taxon>
        <taxon>Ecdysozoa</taxon>
        <taxon>Arthropoda</taxon>
        <taxon>Hexapoda</taxon>
        <taxon>Insecta</taxon>
        <taxon>Pterygota</taxon>
        <taxon>Neoptera</taxon>
        <taxon>Endopterygota</taxon>
        <taxon>Diptera</taxon>
        <taxon>Nematocera</taxon>
        <taxon>Culicoidea</taxon>
        <taxon>Culicidae</taxon>
        <taxon>Anophelinae</taxon>
        <taxon>Anopheles</taxon>
    </lineage>
</organism>
<keyword evidence="10" id="KW-1185">Reference proteome</keyword>
<keyword evidence="7" id="KW-0807">Transducer</keyword>
<evidence type="ECO:0000256" key="3">
    <source>
        <dbReference type="ARBA" id="ARBA00022692"/>
    </source>
</evidence>
<dbReference type="PANTHER" id="PTHR21143">
    <property type="entry name" value="INVERTEBRATE GUSTATORY RECEPTOR"/>
    <property type="match status" value="1"/>
</dbReference>
<dbReference type="EMBL" id="AXCN02000691">
    <property type="status" value="NOT_ANNOTATED_CDS"/>
    <property type="molecule type" value="Genomic_DNA"/>
</dbReference>
<evidence type="ECO:0008006" key="11">
    <source>
        <dbReference type="Google" id="ProtNLM"/>
    </source>
</evidence>
<feature type="transmembrane region" description="Helical" evidence="8">
    <location>
        <begin position="719"/>
        <end position="737"/>
    </location>
</feature>
<dbReference type="GO" id="GO:0043025">
    <property type="term" value="C:neuronal cell body"/>
    <property type="evidence" value="ECO:0007669"/>
    <property type="project" value="TreeGrafter"/>
</dbReference>
<dbReference type="GO" id="GO:0008049">
    <property type="term" value="P:male courtship behavior"/>
    <property type="evidence" value="ECO:0007669"/>
    <property type="project" value="TreeGrafter"/>
</dbReference>
<sequence length="745" mass="87487">MFTYYRRHAWLFQVASVIYLVPCSYNRKTDQFEQTVYNKLAFAVGIMLTVPFWYLDQRLMVAFYLQNISHIMMIVGCIEIAVYVSIVSSTLLNTFGQRKRYTRLMNVLFRSDWLLDQYEGVEVEYDHRRKFVITMGVLVGMVCTNLLYHRDANIRLLSVSVAMKIFGVCYLTFVHRICVGAIGVRMEQLKVLLELNRVRRHALERTVQCFIERFELYAAQLRQIDRCFSFPLTLIILLVLIEMVYLMFDFYTILHLGRPTIMESNQVDQAEWILRQMWQAIYVAVVLLTVTGCQNTSDQLEDTARLVYHYDDDQNRRSRAAKQIHRFLLHNLKRKKQFWASGFFAIDYAMLHMVFSSIFTYMVILIQFDQLVPERISYASYFNTTVISGTNQFHTETRFDLVTFLINIFVTGTYTCIQWYQAWHGESYFTSHTSYALYLQHILTFPVIIMYIETFVYVRRTRITGFFNDLFADRSWQLHDDSWSELSCRLGKLITIATIGGGLYMCVVALGANAFITEYRLAHAMLEAFRVYVVWTAIILYVTCVLVVRMRFKHLQTMVQQFGAPVNNVRQWSILLEQYQTGVRLVEDINRYFATSMLMLLLQVQLQLSNQFFVLFCCVEFGTNSHDDAVMVLLTQLWEGLFLAVLIVVGYACESCHQQIDDTNAAIRNNMQLFRGDNAFEQSNREAWKRVDQFLLNILCQASRQRFSVAKLFVLDNRYVCMVLTSTITYLAILIQFKQYELDLN</sequence>
<proteinExistence type="predicted"/>
<feature type="transmembrane region" description="Helical" evidence="8">
    <location>
        <begin position="338"/>
        <end position="366"/>
    </location>
</feature>
<dbReference type="Proteomes" id="UP000075886">
    <property type="component" value="Unassembled WGS sequence"/>
</dbReference>
<reference evidence="10" key="1">
    <citation type="submission" date="2014-01" db="EMBL/GenBank/DDBJ databases">
        <title>The Genome Sequence of Anopheles farauti FAR1 (V2).</title>
        <authorList>
            <consortium name="The Broad Institute Genomics Platform"/>
            <person name="Neafsey D.E."/>
            <person name="Besansky N."/>
            <person name="Howell P."/>
            <person name="Walton C."/>
            <person name="Young S.K."/>
            <person name="Zeng Q."/>
            <person name="Gargeya S."/>
            <person name="Fitzgerald M."/>
            <person name="Haas B."/>
            <person name="Abouelleil A."/>
            <person name="Allen A.W."/>
            <person name="Alvarado L."/>
            <person name="Arachchi H.M."/>
            <person name="Berlin A.M."/>
            <person name="Chapman S.B."/>
            <person name="Gainer-Dewar J."/>
            <person name="Goldberg J."/>
            <person name="Griggs A."/>
            <person name="Gujja S."/>
            <person name="Hansen M."/>
            <person name="Howarth C."/>
            <person name="Imamovic A."/>
            <person name="Ireland A."/>
            <person name="Larimer J."/>
            <person name="McCowan C."/>
            <person name="Murphy C."/>
            <person name="Pearson M."/>
            <person name="Poon T.W."/>
            <person name="Priest M."/>
            <person name="Roberts A."/>
            <person name="Saif S."/>
            <person name="Shea T."/>
            <person name="Sisk P."/>
            <person name="Sykes S."/>
            <person name="Wortman J."/>
            <person name="Nusbaum C."/>
            <person name="Birren B."/>
        </authorList>
    </citation>
    <scope>NUCLEOTIDE SEQUENCE [LARGE SCALE GENOMIC DNA]</scope>
    <source>
        <strain evidence="10">FAR1</strain>
    </source>
</reference>
<keyword evidence="4 8" id="KW-1133">Transmembrane helix</keyword>
<dbReference type="GO" id="GO:0007635">
    <property type="term" value="P:chemosensory behavior"/>
    <property type="evidence" value="ECO:0007669"/>
    <property type="project" value="TreeGrafter"/>
</dbReference>
<evidence type="ECO:0000313" key="10">
    <source>
        <dbReference type="Proteomes" id="UP000075886"/>
    </source>
</evidence>
<evidence type="ECO:0000256" key="5">
    <source>
        <dbReference type="ARBA" id="ARBA00023136"/>
    </source>
</evidence>
<dbReference type="VEuPathDB" id="VectorBase:AFAF014070"/>
<dbReference type="STRING" id="69004.A0A182QP47"/>
<protein>
    <recommendedName>
        <fullName evidence="11">Gustatory receptor</fullName>
    </recommendedName>
</protein>
<feature type="transmembrane region" description="Helical" evidence="8">
    <location>
        <begin position="131"/>
        <end position="149"/>
    </location>
</feature>
<evidence type="ECO:0000256" key="6">
    <source>
        <dbReference type="ARBA" id="ARBA00023170"/>
    </source>
</evidence>
<feature type="transmembrane region" description="Helical" evidence="8">
    <location>
        <begin position="435"/>
        <end position="458"/>
    </location>
</feature>
<evidence type="ECO:0000313" key="9">
    <source>
        <dbReference type="EnsemblMetazoa" id="AFAF014070-PA"/>
    </source>
</evidence>
<keyword evidence="6" id="KW-0675">Receptor</keyword>
<dbReference type="InterPro" id="IPR013604">
    <property type="entry name" value="7TM_chemorcpt"/>
</dbReference>
<name>A0A182QP47_9DIPT</name>
<dbReference type="AlphaFoldDB" id="A0A182QP47"/>
<dbReference type="GO" id="GO:0030424">
    <property type="term" value="C:axon"/>
    <property type="evidence" value="ECO:0007669"/>
    <property type="project" value="TreeGrafter"/>
</dbReference>
<dbReference type="EnsemblMetazoa" id="AFAF014070-RA">
    <property type="protein sequence ID" value="AFAF014070-PA"/>
    <property type="gene ID" value="AFAF014070"/>
</dbReference>
<keyword evidence="2" id="KW-1003">Cell membrane</keyword>
<comment type="subcellular location">
    <subcellularLocation>
        <location evidence="1">Cell membrane</location>
        <topology evidence="1">Multi-pass membrane protein</topology>
    </subcellularLocation>
</comment>
<feature type="transmembrane region" description="Helical" evidence="8">
    <location>
        <begin position="528"/>
        <end position="548"/>
    </location>
</feature>
<dbReference type="GO" id="GO:0007165">
    <property type="term" value="P:signal transduction"/>
    <property type="evidence" value="ECO:0007669"/>
    <property type="project" value="UniProtKB-KW"/>
</dbReference>
<feature type="transmembrane region" description="Helical" evidence="8">
    <location>
        <begin position="161"/>
        <end position="184"/>
    </location>
</feature>
<dbReference type="Pfam" id="PF08395">
    <property type="entry name" value="7tm_7"/>
    <property type="match status" value="2"/>
</dbReference>
<dbReference type="GO" id="GO:0050909">
    <property type="term" value="P:sensory perception of taste"/>
    <property type="evidence" value="ECO:0007669"/>
    <property type="project" value="InterPro"/>
</dbReference>
<feature type="transmembrane region" description="Helical" evidence="8">
    <location>
        <begin position="228"/>
        <end position="248"/>
    </location>
</feature>
<feature type="transmembrane region" description="Helical" evidence="8">
    <location>
        <begin position="67"/>
        <end position="95"/>
    </location>
</feature>
<evidence type="ECO:0000256" key="7">
    <source>
        <dbReference type="ARBA" id="ARBA00023224"/>
    </source>
</evidence>
<feature type="transmembrane region" description="Helical" evidence="8">
    <location>
        <begin position="600"/>
        <end position="623"/>
    </location>
</feature>
<evidence type="ECO:0000256" key="8">
    <source>
        <dbReference type="SAM" id="Phobius"/>
    </source>
</evidence>
<accession>A0A182QP47</accession>
<feature type="transmembrane region" description="Helical" evidence="8">
    <location>
        <begin position="401"/>
        <end position="423"/>
    </location>
</feature>
<evidence type="ECO:0000256" key="4">
    <source>
        <dbReference type="ARBA" id="ARBA00022989"/>
    </source>
</evidence>
<feature type="transmembrane region" description="Helical" evidence="8">
    <location>
        <begin position="36"/>
        <end position="55"/>
    </location>
</feature>
<feature type="transmembrane region" description="Helical" evidence="8">
    <location>
        <begin position="493"/>
        <end position="516"/>
    </location>
</feature>
<keyword evidence="3 8" id="KW-0812">Transmembrane</keyword>
<evidence type="ECO:0000256" key="2">
    <source>
        <dbReference type="ARBA" id="ARBA00022475"/>
    </source>
</evidence>
<dbReference type="GO" id="GO:0030425">
    <property type="term" value="C:dendrite"/>
    <property type="evidence" value="ECO:0007669"/>
    <property type="project" value="TreeGrafter"/>
</dbReference>
<dbReference type="GO" id="GO:0005886">
    <property type="term" value="C:plasma membrane"/>
    <property type="evidence" value="ECO:0007669"/>
    <property type="project" value="UniProtKB-SubCell"/>
</dbReference>
<feature type="transmembrane region" description="Helical" evidence="8">
    <location>
        <begin position="629"/>
        <end position="653"/>
    </location>
</feature>
<evidence type="ECO:0000256" key="1">
    <source>
        <dbReference type="ARBA" id="ARBA00004651"/>
    </source>
</evidence>
<dbReference type="PANTHER" id="PTHR21143:SF134">
    <property type="entry name" value="GUSTATORY RECEPTOR"/>
    <property type="match status" value="1"/>
</dbReference>
<keyword evidence="5 8" id="KW-0472">Membrane</keyword>
<reference evidence="9" key="2">
    <citation type="submission" date="2020-05" db="UniProtKB">
        <authorList>
            <consortium name="EnsemblMetazoa"/>
        </authorList>
    </citation>
    <scope>IDENTIFICATION</scope>
    <source>
        <strain evidence="9">FAR1</strain>
    </source>
</reference>